<evidence type="ECO:0000313" key="1">
    <source>
        <dbReference type="EMBL" id="EIE89088.1"/>
    </source>
</evidence>
<evidence type="ECO:0000313" key="2">
    <source>
        <dbReference type="Proteomes" id="UP000009138"/>
    </source>
</evidence>
<protein>
    <submittedName>
        <fullName evidence="1">Uncharacterized protein</fullName>
    </submittedName>
</protein>
<organism evidence="1 2">
    <name type="scientific">Rhizopus delemar (strain RA 99-880 / ATCC MYA-4621 / FGSC 9543 / NRRL 43880)</name>
    <name type="common">Mucormycosis agent</name>
    <name type="synonym">Rhizopus arrhizus var. delemar</name>
    <dbReference type="NCBI Taxonomy" id="246409"/>
    <lineage>
        <taxon>Eukaryota</taxon>
        <taxon>Fungi</taxon>
        <taxon>Fungi incertae sedis</taxon>
        <taxon>Mucoromycota</taxon>
        <taxon>Mucoromycotina</taxon>
        <taxon>Mucoromycetes</taxon>
        <taxon>Mucorales</taxon>
        <taxon>Mucorineae</taxon>
        <taxon>Rhizopodaceae</taxon>
        <taxon>Rhizopus</taxon>
    </lineage>
</organism>
<gene>
    <name evidence="1" type="ORF">RO3G_13799</name>
</gene>
<name>I1CKV8_RHIO9</name>
<dbReference type="EMBL" id="CH476743">
    <property type="protein sequence ID" value="EIE89088.1"/>
    <property type="molecule type" value="Genomic_DNA"/>
</dbReference>
<dbReference type="Proteomes" id="UP000009138">
    <property type="component" value="Unassembled WGS sequence"/>
</dbReference>
<accession>I1CKV8</accession>
<sequence length="491" mass="55706">MELAKLDVFVSIKIPCSYVDRLDFKSYRATHKPRLTGGGGSGAMVWGCFWGGGFGPLEIIETCSVDQKDMHHYFDQQVSSLVYKCHVASEMGFYLPRGWCARAMQLLNEMKKNKRKANKDESIITFNNQGPAFNNNVIINGDVIVENGVKKQKFNHVEDANSWQVENEEDFWDVWRQFMDCCCCHDFCPEKYHIIECGYSIQCKPNVPQQLYDRLNVNAAIIKNPFKQHAKYSFAVLDTLKNLLEKWKEARKAVVADDNDNGDEDVEVKGFLQDINSLKKKDVAVVLSQCESNYDLFVLWSMMSLAAGELDFVAGEYVLHSSKEEYKADACILDSSKNEICLLETSGCYLLGGLPKYGYDHVKGAFGALTMFNAAFKKYHRASFKVAQQLNILFVHTHPKTPTNSSSSSHVVALGKLFWCLKMMLEKAVCVLKSMKESHNQNELKMMMGEEALSNLLEYVDTEIQKPIKGAGYGILLPKEKEEQEVFVTYV</sequence>
<dbReference type="VEuPathDB" id="FungiDB:RO3G_13799"/>
<reference evidence="1 2" key="1">
    <citation type="journal article" date="2009" name="PLoS Genet.">
        <title>Genomic analysis of the basal lineage fungus Rhizopus oryzae reveals a whole-genome duplication.</title>
        <authorList>
            <person name="Ma L.-J."/>
            <person name="Ibrahim A.S."/>
            <person name="Skory C."/>
            <person name="Grabherr M.G."/>
            <person name="Burger G."/>
            <person name="Butler M."/>
            <person name="Elias M."/>
            <person name="Idnurm A."/>
            <person name="Lang B.F."/>
            <person name="Sone T."/>
            <person name="Abe A."/>
            <person name="Calvo S.E."/>
            <person name="Corrochano L.M."/>
            <person name="Engels R."/>
            <person name="Fu J."/>
            <person name="Hansberg W."/>
            <person name="Kim J.-M."/>
            <person name="Kodira C.D."/>
            <person name="Koehrsen M.J."/>
            <person name="Liu B."/>
            <person name="Miranda-Saavedra D."/>
            <person name="O'Leary S."/>
            <person name="Ortiz-Castellanos L."/>
            <person name="Poulter R."/>
            <person name="Rodriguez-Romero J."/>
            <person name="Ruiz-Herrera J."/>
            <person name="Shen Y.-Q."/>
            <person name="Zeng Q."/>
            <person name="Galagan J."/>
            <person name="Birren B.W."/>
            <person name="Cuomo C.A."/>
            <person name="Wickes B.L."/>
        </authorList>
    </citation>
    <scope>NUCLEOTIDE SEQUENCE [LARGE SCALE GENOMIC DNA]</scope>
    <source>
        <strain evidence="2">RA 99-880 / ATCC MYA-4621 / FGSC 9543 / NRRL 43880</strain>
    </source>
</reference>
<dbReference type="InParanoid" id="I1CKV8"/>
<dbReference type="OrthoDB" id="2288107at2759"/>
<dbReference type="eggNOG" id="ENOG502SW6D">
    <property type="taxonomic scope" value="Eukaryota"/>
</dbReference>
<dbReference type="RefSeq" id="XP_067524484.1">
    <property type="nucleotide sequence ID" value="XM_067668383.1"/>
</dbReference>
<keyword evidence="2" id="KW-1185">Reference proteome</keyword>
<proteinExistence type="predicted"/>
<dbReference type="AlphaFoldDB" id="I1CKV8"/>
<dbReference type="OMA" id="DICECHQ"/>
<dbReference type="GeneID" id="93620764"/>